<dbReference type="Gene3D" id="1.20.1440.30">
    <property type="entry name" value="Biosynthetic Protein domain"/>
    <property type="match status" value="1"/>
</dbReference>
<dbReference type="Pfam" id="PF05139">
    <property type="entry name" value="Erythro_esteras"/>
    <property type="match status" value="1"/>
</dbReference>
<protein>
    <submittedName>
        <fullName evidence="2">Erythromycin esterase family protein</fullName>
    </submittedName>
</protein>
<feature type="chain" id="PRO_5046370880" evidence="1">
    <location>
        <begin position="25"/>
        <end position="434"/>
    </location>
</feature>
<organism evidence="2 3">
    <name type="scientific">Pendulispora brunnea</name>
    <dbReference type="NCBI Taxonomy" id="2905690"/>
    <lineage>
        <taxon>Bacteria</taxon>
        <taxon>Pseudomonadati</taxon>
        <taxon>Myxococcota</taxon>
        <taxon>Myxococcia</taxon>
        <taxon>Myxococcales</taxon>
        <taxon>Sorangiineae</taxon>
        <taxon>Pendulisporaceae</taxon>
        <taxon>Pendulispora</taxon>
    </lineage>
</organism>
<dbReference type="InterPro" id="IPR052036">
    <property type="entry name" value="Hydrolase/PRTase-associated"/>
</dbReference>
<evidence type="ECO:0000256" key="1">
    <source>
        <dbReference type="SAM" id="SignalP"/>
    </source>
</evidence>
<gene>
    <name evidence="2" type="ORF">LZC95_05785</name>
</gene>
<dbReference type="PROSITE" id="PS51257">
    <property type="entry name" value="PROKAR_LIPOPROTEIN"/>
    <property type="match status" value="1"/>
</dbReference>
<name>A0ABZ2KCD3_9BACT</name>
<evidence type="ECO:0000313" key="2">
    <source>
        <dbReference type="EMBL" id="WXA96347.1"/>
    </source>
</evidence>
<reference evidence="2 3" key="1">
    <citation type="submission" date="2021-12" db="EMBL/GenBank/DDBJ databases">
        <title>Discovery of the Pendulisporaceae a myxobacterial family with distinct sporulation behavior and unique specialized metabolism.</title>
        <authorList>
            <person name="Garcia R."/>
            <person name="Popoff A."/>
            <person name="Bader C.D."/>
            <person name="Loehr J."/>
            <person name="Walesch S."/>
            <person name="Walt C."/>
            <person name="Boldt J."/>
            <person name="Bunk B."/>
            <person name="Haeckl F.J.F.P.J."/>
            <person name="Gunesch A.P."/>
            <person name="Birkelbach J."/>
            <person name="Nuebel U."/>
            <person name="Pietschmann T."/>
            <person name="Bach T."/>
            <person name="Mueller R."/>
        </authorList>
    </citation>
    <scope>NUCLEOTIDE SEQUENCE [LARGE SCALE GENOMIC DNA]</scope>
    <source>
        <strain evidence="2 3">MSr12523</strain>
    </source>
</reference>
<sequence length="434" mass="47557">MFASRTAIRPKGVGWALAFVVAMAGCSTHDDSLEYHGSGTVEIVPGVYSFSDSAPAPSADDLSPLFRWIGDAQYVGLGESVHTSGGFNAAKARIVKGLIERGTRVFALEAPRTPAARVEQHLQTCQGPVRDALANRGIYGSFADDNMEALLGWICEFNTAHPTDKVHFYGIDVQQPEWDYPELEAFMAAANPQDSRRLIDGLRSCQREAPITRDQTKPYPKSELEECLRGLDAVDGYIAENRAQLEAASSKDGIARAEMAAISFRSWQTELEAIQNNDEKTVRNVRDVAMHRIFRRTRDLHFAGKKVVISAHNTHVTAHNHEVTDNPIAGATSFGTELAKEVGSAYVAVGVVGYYMEINRPGHEPVAMASATSLEGKLHALGHPSLIVDTESPWIGKEQVYMVGEPEGGNMVPSHQYRALVFLEHSPPMKALFW</sequence>
<dbReference type="CDD" id="cd14728">
    <property type="entry name" value="Ere-like"/>
    <property type="match status" value="1"/>
</dbReference>
<dbReference type="EMBL" id="CP089982">
    <property type="protein sequence ID" value="WXA96347.1"/>
    <property type="molecule type" value="Genomic_DNA"/>
</dbReference>
<dbReference type="SUPFAM" id="SSF159501">
    <property type="entry name" value="EreA/ChaN-like"/>
    <property type="match status" value="1"/>
</dbReference>
<evidence type="ECO:0000313" key="3">
    <source>
        <dbReference type="Proteomes" id="UP001379533"/>
    </source>
</evidence>
<feature type="signal peptide" evidence="1">
    <location>
        <begin position="1"/>
        <end position="24"/>
    </location>
</feature>
<dbReference type="Gene3D" id="3.30.1870.10">
    <property type="entry name" value="EreA-like, domain 2"/>
    <property type="match status" value="1"/>
</dbReference>
<keyword evidence="1" id="KW-0732">Signal</keyword>
<dbReference type="Gene3D" id="3.40.1660.10">
    <property type="entry name" value="EreA-like (biosynthetic domain)"/>
    <property type="match status" value="1"/>
</dbReference>
<accession>A0ABZ2KCD3</accession>
<dbReference type="PANTHER" id="PTHR31299:SF0">
    <property type="entry name" value="ESTERASE, PUTATIVE (AFU_ORTHOLOGUE AFUA_1G05850)-RELATED"/>
    <property type="match status" value="1"/>
</dbReference>
<dbReference type="PANTHER" id="PTHR31299">
    <property type="entry name" value="ESTERASE, PUTATIVE (AFU_ORTHOLOGUE AFUA_1G05850)-RELATED"/>
    <property type="match status" value="1"/>
</dbReference>
<keyword evidence="3" id="KW-1185">Reference proteome</keyword>
<dbReference type="Proteomes" id="UP001379533">
    <property type="component" value="Chromosome"/>
</dbReference>
<proteinExistence type="predicted"/>
<dbReference type="RefSeq" id="WP_394846962.1">
    <property type="nucleotide sequence ID" value="NZ_CP089982.1"/>
</dbReference>
<dbReference type="InterPro" id="IPR007815">
    <property type="entry name" value="Emycin_Estase"/>
</dbReference>